<evidence type="ECO:0000313" key="12">
    <source>
        <dbReference type="EMBL" id="GCE15727.1"/>
    </source>
</evidence>
<dbReference type="CDD" id="cd05930">
    <property type="entry name" value="A_NRPS"/>
    <property type="match status" value="1"/>
</dbReference>
<dbReference type="Gene3D" id="3.30.559.30">
    <property type="entry name" value="Nonribosomal peptide synthetase, condensation domain"/>
    <property type="match status" value="1"/>
</dbReference>
<sequence length="2643" mass="294826">MAKNVEKLPRSSVQDIFDLTPLQEGLLFHYLLSPDGAQYHEQLCLDLVGKVDEQLFRQAWEQVVQSNEMLRTVYRWQGLKKPVQIVLKQSDINLRTIDISADVSTGEVLDRDKHLAEIKRADLSQPFNLLEVPFRVTLCKVSAERSLVILSNHHILYDGWSNGIILSEFFRNYDRLQAGHSLAAPVQKTPFKTYVQWLQGQDQKKQARYWREYLAGFYAQTYLPVKKKQPSVAATTLSHKVLCPPELRQLIDAFCRQNGVTFAALLYSAFGIVLQKYTSTNDVVFGTTVSGRNADLKNILNTVGLFINTLPLRIQGSQQASLLAIVQQANADLLKRMDFEGTPLVNIKDCSELNSRDELFDTIVVIENYPLDQHLLTQKHSLQIEKFSNVEMTNYDVTLVVSLLLDSIEIVFNYRQERLEEATVVQLADCLVRTLETIVAQPLQRLCDLEIISPAEKEVIFQHFNATDADYPSHETIQSLFAAQVEKYPDHIALRSGREAITYRQLHERTTRLASYLQTRGVGPEKVVGICIERSIAMIVGMLAILKAGGAYVPLDPRQPVERLRYILSDSGAALVLGHGRLEHLRSDTCLPLNLEEIDLSPTALPIDLPLIGHAENLAYILYTSGSTGRPKGVAIEHRSVINRLHWVQQRYRLHERDVVLQKTNIMFDVSVWELFGWFLGGASLCLLAPGEEADPRAIVTAIQQYRVTFIHFVPSMLQLFLDYLQQYHGERALHSLRIVWSSGEALRAQQVAQFYTLLSSWSRVQLVNLYGPTEATVDVSYHECTQEDGHRLEGIPIGRPIDNIKLYVLNNDHTMQPIGVPGELYISGVGVARGYEQKPVLTAESFFQDPFYPTERMYKTGDRACWLPTGELEYLGRLDYQVKVRGFRLELAEIEAHLLQFPAIKEAVVAVTRDKVGDDRLVAYVVLRPKTSLNIQQIKEFVAQKLPDYMCPDTIIELECFPLTISGKIDRKKLPAVAVVERVPALPAVELDSVEQIVSEVWCDVLGLEHVNPDDMFFEVGGNSLKIIRVCSQLMTALQIDLPVTALFRFPTVRLLARHITETYLRPPAEQIEKAPSVPPEDVPQPAADCDVAVIGMAGRFPGAHNLDEFWENLRQSVESIKLFSDEELLAAGIAASTVSNPRYVKAKGVLDGVDYFDADFFGYSPKEAEVMDPQVRLLHECVWEALEYAGYNPERYQGMIGLYAGSSSNFHWLQKIAHRSANHLDEFALMLLNEKDFLSARIAYKMNFTGPSVTVQSACSTSLTAIHHAYTALLQRSCDIGVAAGVSVTYPLKTGYLYEEGMVFSPDGHCRAFDERAQGTVGGNGIGVVVLKRLADAVRDGDAIHAVIKGSAITNDGFHKVGFTAPGVDGQAHAIRAAQAMAQVEAESITYVEAHGTGTALGDPIEIEALKLAFNTNKTQLCAIGSVKTNIGHLDAAAGIAGFIKTVLALKHAQLPASLHFERPNPTLGLDNSPFYVVNGLTEWKRTLTPLRAGVSSFGMGGGNTHVVLEEAPPLESVQKGSEPDWQLLPLSARTERSLQTAIARLKNHLQSHEELALADVAYTLQVGRKMFEQRCFLVSSSVADVSKPGVDDDEQAVGDELFLSRLAHVQGTERDIAFLFPGQGTQYVNMGLDLYTREAFFKQEVDRCFDIAQQFGNVDLKAILYPLHGEHSERVNQTAYTQPLLFIYEYALARLLMHWGIKAKAMIGHSLGEYVAACLAGVFSLEDALKLVMTRARLMQQLPGGSMVSVSLPIDELRPFLTDGLSIAARNSQSLSVVSGPTEEIETFIAAMKAHGSDCRPLITSHAFHSQMMEPILEEFYTVVAQVTCHSPQIPFISNVSGTWARAEDVIKPSYWVNHIRESVRFAEGVELLIEAGIHVCVEVGPGRALTELVRKNTLQKTAQMMTITTCRHPLEKTSDARYLLKQLGELWLCGVEIDWQALHTGQKRHRVALPTYAFDVQRFWPDEQEQAPPVHIQKQPDLADWFYAPSWERSFVTQASADNEENANWVLFVSPHPLCQELIRVLQAQGASLTIVHAGERFDQISATDYVIHPQRVEDFRLLLKGIHQAQGKGMLIVQMWNLTEGTFVPDVLESVLAQGFYALTNLARALGEIRLAETVKIFTVANGLEQVTGSEHLWPSKATMYGFTKIAPLEYPSLRCRVIDVEVTPADQEEQHEMVTQLLEEFRIQTPEEIIAYRGGYRWSKVIRPMRLPAVSKVSKRLRDDGIYLITGGLGGIGFAIASVLAELKRPTLVLIGRRAFPDRASWEDWLTEYGHEDRTSRMILALLALEKRGARIAVFSADSANEEQMASLIRRVEQSYGLINGVVHAAGIADYAGIIQMRSDAATAEILAPKVQGTLLLDRLLNQQELDFFVLCSSIGNIIYQQKIGQSGYNAANEFLDAYAHYRRRQGKTFWTSINWTDWQEVGMSLDSAAYWAEKLALSAEEMLADGVTNAEGTEAFQRILEGRNSQIIVSPQDLVKRADKARKRLENILRLTPQSATIQADLSASFTRLAQSANDLELELALLWRQHLGIKEIGLHENFFDLGAGSLDLLQVNAMIKDRFHVQLPLVSLYEHPTISALAKYMRAELNSPPDQATTTSSGIATGSGTAAENGELQKAKSLLKSASAKMKKKTI</sequence>
<dbReference type="NCBIfam" id="TIGR01733">
    <property type="entry name" value="AA-adenyl-dom"/>
    <property type="match status" value="1"/>
</dbReference>
<dbReference type="InterPro" id="IPR045851">
    <property type="entry name" value="AMP-bd_C_sf"/>
</dbReference>
<keyword evidence="3" id="KW-0597">Phosphoprotein</keyword>
<proteinExistence type="inferred from homology"/>
<dbReference type="InterPro" id="IPR000873">
    <property type="entry name" value="AMP-dep_synth/lig_dom"/>
</dbReference>
<keyword evidence="4" id="KW-0808">Transferase</keyword>
<keyword evidence="13" id="KW-1185">Reference proteome</keyword>
<feature type="domain" description="Carrier" evidence="10">
    <location>
        <begin position="990"/>
        <end position="1065"/>
    </location>
</feature>
<dbReference type="InterPro" id="IPR013968">
    <property type="entry name" value="PKS_KR"/>
</dbReference>
<dbReference type="Gene3D" id="3.30.559.10">
    <property type="entry name" value="Chloramphenicol acetyltransferase-like domain"/>
    <property type="match status" value="1"/>
</dbReference>
<dbReference type="InterPro" id="IPR050091">
    <property type="entry name" value="PKS_NRPS_Biosynth_Enz"/>
</dbReference>
<organism evidence="12 13">
    <name type="scientific">Tengunoibacter tsumagoiensis</name>
    <dbReference type="NCBI Taxonomy" id="2014871"/>
    <lineage>
        <taxon>Bacteria</taxon>
        <taxon>Bacillati</taxon>
        <taxon>Chloroflexota</taxon>
        <taxon>Ktedonobacteria</taxon>
        <taxon>Ktedonobacterales</taxon>
        <taxon>Dictyobacteraceae</taxon>
        <taxon>Tengunoibacter</taxon>
    </lineage>
</organism>
<dbReference type="Gene3D" id="3.30.70.3290">
    <property type="match status" value="1"/>
</dbReference>
<dbReference type="InterPro" id="IPR014030">
    <property type="entry name" value="Ketoacyl_synth_N"/>
</dbReference>
<evidence type="ECO:0000256" key="5">
    <source>
        <dbReference type="ARBA" id="ARBA00022832"/>
    </source>
</evidence>
<dbReference type="PROSITE" id="PS00012">
    <property type="entry name" value="PHOSPHOPANTETHEINE"/>
    <property type="match status" value="1"/>
</dbReference>
<dbReference type="InterPro" id="IPR020845">
    <property type="entry name" value="AMP-binding_CS"/>
</dbReference>
<dbReference type="Gene3D" id="3.40.50.980">
    <property type="match status" value="2"/>
</dbReference>
<evidence type="ECO:0000256" key="9">
    <source>
        <dbReference type="SAM" id="MobiDB-lite"/>
    </source>
</evidence>
<dbReference type="Gene3D" id="3.40.50.720">
    <property type="entry name" value="NAD(P)-binding Rossmann-like Domain"/>
    <property type="match status" value="1"/>
</dbReference>
<evidence type="ECO:0000256" key="3">
    <source>
        <dbReference type="ARBA" id="ARBA00022553"/>
    </source>
</evidence>
<dbReference type="Pfam" id="PF00668">
    <property type="entry name" value="Condensation"/>
    <property type="match status" value="1"/>
</dbReference>
<dbReference type="CDD" id="cd00833">
    <property type="entry name" value="PKS"/>
    <property type="match status" value="1"/>
</dbReference>
<dbReference type="Pfam" id="PF02801">
    <property type="entry name" value="Ketoacyl-synt_C"/>
    <property type="match status" value="1"/>
</dbReference>
<dbReference type="Pfam" id="PF21394">
    <property type="entry name" value="Beta-ketacyl_N"/>
    <property type="match status" value="1"/>
</dbReference>
<dbReference type="FunFam" id="3.40.50.12780:FF:000012">
    <property type="entry name" value="Non-ribosomal peptide synthetase"/>
    <property type="match status" value="1"/>
</dbReference>
<dbReference type="PANTHER" id="PTHR43775:SF51">
    <property type="entry name" value="INACTIVE PHENOLPHTHIOCEROL SYNTHESIS POLYKETIDE SYNTHASE TYPE I PKS1-RELATED"/>
    <property type="match status" value="1"/>
</dbReference>
<dbReference type="PROSITE" id="PS00606">
    <property type="entry name" value="KS3_1"/>
    <property type="match status" value="1"/>
</dbReference>
<evidence type="ECO:0000256" key="6">
    <source>
        <dbReference type="ARBA" id="ARBA00023098"/>
    </source>
</evidence>
<dbReference type="SUPFAM" id="SSF52777">
    <property type="entry name" value="CoA-dependent acyltransferases"/>
    <property type="match status" value="2"/>
</dbReference>
<dbReference type="Gene3D" id="3.40.366.10">
    <property type="entry name" value="Malonyl-Coenzyme A Acyl Carrier Protein, domain 2"/>
    <property type="match status" value="1"/>
</dbReference>
<name>A0A402A976_9CHLR</name>
<dbReference type="InterPro" id="IPR001227">
    <property type="entry name" value="Ac_transferase_dom_sf"/>
</dbReference>
<dbReference type="Pfam" id="PF00501">
    <property type="entry name" value="AMP-binding"/>
    <property type="match status" value="1"/>
</dbReference>
<dbReference type="Pfam" id="PF00109">
    <property type="entry name" value="ketoacyl-synt"/>
    <property type="match status" value="1"/>
</dbReference>
<dbReference type="Gene3D" id="2.30.38.10">
    <property type="entry name" value="Luciferase, Domain 3"/>
    <property type="match status" value="1"/>
</dbReference>
<dbReference type="PROSITE" id="PS52004">
    <property type="entry name" value="KS3_2"/>
    <property type="match status" value="1"/>
</dbReference>
<dbReference type="InterPro" id="IPR020841">
    <property type="entry name" value="PKS_Beta-ketoAc_synthase_dom"/>
</dbReference>
<dbReference type="SUPFAM" id="SSF56801">
    <property type="entry name" value="Acetyl-CoA synthetase-like"/>
    <property type="match status" value="1"/>
</dbReference>
<dbReference type="SUPFAM" id="SSF53901">
    <property type="entry name" value="Thiolase-like"/>
    <property type="match status" value="1"/>
</dbReference>
<keyword evidence="7" id="KW-0511">Multifunctional enzyme</keyword>
<dbReference type="Gene3D" id="3.30.300.30">
    <property type="match status" value="1"/>
</dbReference>
<dbReference type="SUPFAM" id="SSF47336">
    <property type="entry name" value="ACP-like"/>
    <property type="match status" value="2"/>
</dbReference>
<dbReference type="SMART" id="SM00825">
    <property type="entry name" value="PKS_KS"/>
    <property type="match status" value="1"/>
</dbReference>
<dbReference type="Gene3D" id="1.10.1200.10">
    <property type="entry name" value="ACP-like"/>
    <property type="match status" value="2"/>
</dbReference>
<dbReference type="GO" id="GO:0006633">
    <property type="term" value="P:fatty acid biosynthetic process"/>
    <property type="evidence" value="ECO:0007669"/>
    <property type="project" value="InterPro"/>
</dbReference>
<evidence type="ECO:0000313" key="13">
    <source>
        <dbReference type="Proteomes" id="UP000287352"/>
    </source>
</evidence>
<gene>
    <name evidence="12" type="ORF">KTT_55860</name>
</gene>
<dbReference type="InterPro" id="IPR014043">
    <property type="entry name" value="Acyl_transferase_dom"/>
</dbReference>
<keyword evidence="6" id="KW-0443">Lipid metabolism</keyword>
<dbReference type="GO" id="GO:0043041">
    <property type="term" value="P:amino acid activation for nonribosomal peptide biosynthetic process"/>
    <property type="evidence" value="ECO:0007669"/>
    <property type="project" value="UniProtKB-ARBA"/>
</dbReference>
<evidence type="ECO:0000256" key="1">
    <source>
        <dbReference type="ARBA" id="ARBA00001957"/>
    </source>
</evidence>
<feature type="compositionally biased region" description="Low complexity" evidence="9">
    <location>
        <begin position="2604"/>
        <end position="2619"/>
    </location>
</feature>
<dbReference type="FunFam" id="3.40.50.980:FF:000002">
    <property type="entry name" value="Enterobactin synthetase component F"/>
    <property type="match status" value="1"/>
</dbReference>
<dbReference type="InterPro" id="IPR036736">
    <property type="entry name" value="ACP-like_sf"/>
</dbReference>
<feature type="region of interest" description="Disordered" evidence="9">
    <location>
        <begin position="2599"/>
        <end position="2620"/>
    </location>
</feature>
<dbReference type="InterPro" id="IPR001242">
    <property type="entry name" value="Condensation_dom"/>
</dbReference>
<feature type="domain" description="Carrier" evidence="10">
    <location>
        <begin position="2522"/>
        <end position="2597"/>
    </location>
</feature>
<dbReference type="SMART" id="SM00827">
    <property type="entry name" value="PKS_AT"/>
    <property type="match status" value="1"/>
</dbReference>
<dbReference type="SUPFAM" id="SSF52151">
    <property type="entry name" value="FabD/lysophospholipase-like"/>
    <property type="match status" value="1"/>
</dbReference>
<dbReference type="InterPro" id="IPR006162">
    <property type="entry name" value="Ppantetheine_attach_site"/>
</dbReference>
<comment type="similarity">
    <text evidence="8">In the C-terminal section; belongs to the NRP synthetase family.</text>
</comment>
<accession>A0A402A976</accession>
<dbReference type="OrthoDB" id="139272at2"/>
<dbReference type="GO" id="GO:0004315">
    <property type="term" value="F:3-oxoacyl-[acyl-carrier-protein] synthase activity"/>
    <property type="evidence" value="ECO:0007669"/>
    <property type="project" value="InterPro"/>
</dbReference>
<dbReference type="InterPro" id="IPR018201">
    <property type="entry name" value="Ketoacyl_synth_AS"/>
</dbReference>
<dbReference type="EMBL" id="BIFR01000002">
    <property type="protein sequence ID" value="GCE15727.1"/>
    <property type="molecule type" value="Genomic_DNA"/>
</dbReference>
<dbReference type="Proteomes" id="UP000287352">
    <property type="component" value="Unassembled WGS sequence"/>
</dbReference>
<dbReference type="SMART" id="SM00823">
    <property type="entry name" value="PKS_PP"/>
    <property type="match status" value="2"/>
</dbReference>
<dbReference type="FunFam" id="3.30.300.30:FF:000010">
    <property type="entry name" value="Enterobactin synthetase component F"/>
    <property type="match status" value="1"/>
</dbReference>
<dbReference type="PROSITE" id="PS50075">
    <property type="entry name" value="CARRIER"/>
    <property type="match status" value="2"/>
</dbReference>
<dbReference type="InterPro" id="IPR016036">
    <property type="entry name" value="Malonyl_transacylase_ACP-bd"/>
</dbReference>
<protein>
    <recommendedName>
        <fullName evidence="14">Amino acid adenylation domain-containing protein</fullName>
    </recommendedName>
</protein>
<evidence type="ECO:0008006" key="14">
    <source>
        <dbReference type="Google" id="ProtNLM"/>
    </source>
</evidence>
<dbReference type="Gene3D" id="3.30.70.250">
    <property type="entry name" value="Malonyl-CoA ACP transacylase, ACP-binding"/>
    <property type="match status" value="1"/>
</dbReference>
<keyword evidence="2" id="KW-0596">Phosphopantetheine</keyword>
<dbReference type="InterPro" id="IPR057326">
    <property type="entry name" value="KR_dom"/>
</dbReference>
<keyword evidence="5" id="KW-0276">Fatty acid metabolism</keyword>
<dbReference type="InterPro" id="IPR010071">
    <property type="entry name" value="AA_adenyl_dom"/>
</dbReference>
<dbReference type="InterPro" id="IPR049490">
    <property type="entry name" value="C883_1060-like_KR_N"/>
</dbReference>
<evidence type="ECO:0000256" key="4">
    <source>
        <dbReference type="ARBA" id="ARBA00022679"/>
    </source>
</evidence>
<dbReference type="GO" id="GO:0004312">
    <property type="term" value="F:fatty acid synthase activity"/>
    <property type="evidence" value="ECO:0007669"/>
    <property type="project" value="TreeGrafter"/>
</dbReference>
<dbReference type="InterPro" id="IPR025110">
    <property type="entry name" value="AMP-bd_C"/>
</dbReference>
<evidence type="ECO:0000259" key="10">
    <source>
        <dbReference type="PROSITE" id="PS50075"/>
    </source>
</evidence>
<dbReference type="SUPFAM" id="SSF51735">
    <property type="entry name" value="NAD(P)-binding Rossmann-fold domains"/>
    <property type="match status" value="2"/>
</dbReference>
<dbReference type="CDD" id="cd08953">
    <property type="entry name" value="KR_2_SDR_x"/>
    <property type="match status" value="1"/>
</dbReference>
<dbReference type="SUPFAM" id="SSF55048">
    <property type="entry name" value="Probable ACP-binding domain of malonyl-CoA ACP transacylase"/>
    <property type="match status" value="1"/>
</dbReference>
<comment type="caution">
    <text evidence="12">The sequence shown here is derived from an EMBL/GenBank/DDBJ whole genome shotgun (WGS) entry which is preliminary data.</text>
</comment>
<evidence type="ECO:0000256" key="2">
    <source>
        <dbReference type="ARBA" id="ARBA00022450"/>
    </source>
</evidence>
<feature type="domain" description="Ketosynthase family 3 (KS3)" evidence="11">
    <location>
        <begin position="1090"/>
        <end position="1513"/>
    </location>
</feature>
<dbReference type="InterPro" id="IPR014031">
    <property type="entry name" value="Ketoacyl_synth_C"/>
</dbReference>
<dbReference type="InterPro" id="IPR020806">
    <property type="entry name" value="PKS_PP-bd"/>
</dbReference>
<dbReference type="GO" id="GO:0031177">
    <property type="term" value="F:phosphopantetheine binding"/>
    <property type="evidence" value="ECO:0007669"/>
    <property type="project" value="InterPro"/>
</dbReference>
<dbReference type="InterPro" id="IPR036291">
    <property type="entry name" value="NAD(P)-bd_dom_sf"/>
</dbReference>
<evidence type="ECO:0000259" key="11">
    <source>
        <dbReference type="PROSITE" id="PS52004"/>
    </source>
</evidence>
<dbReference type="InterPro" id="IPR016035">
    <property type="entry name" value="Acyl_Trfase/lysoPLipase"/>
</dbReference>
<dbReference type="Pfam" id="PF16197">
    <property type="entry name" value="KAsynt_C_assoc"/>
    <property type="match status" value="1"/>
</dbReference>
<dbReference type="FunFam" id="3.40.47.10:FF:000042">
    <property type="entry name" value="Polyketide synthase Pks13"/>
    <property type="match status" value="1"/>
</dbReference>
<dbReference type="Gene3D" id="3.40.47.10">
    <property type="match status" value="1"/>
</dbReference>
<dbReference type="GO" id="GO:0044550">
    <property type="term" value="P:secondary metabolite biosynthetic process"/>
    <property type="evidence" value="ECO:0007669"/>
    <property type="project" value="UniProtKB-ARBA"/>
</dbReference>
<dbReference type="FunFam" id="3.40.50.980:FF:000001">
    <property type="entry name" value="Non-ribosomal peptide synthetase"/>
    <property type="match status" value="1"/>
</dbReference>
<dbReference type="Pfam" id="PF08659">
    <property type="entry name" value="KR"/>
    <property type="match status" value="1"/>
</dbReference>
<evidence type="ECO:0000256" key="7">
    <source>
        <dbReference type="ARBA" id="ARBA00023268"/>
    </source>
</evidence>
<dbReference type="InterPro" id="IPR032821">
    <property type="entry name" value="PKS_assoc"/>
</dbReference>
<dbReference type="Pfam" id="PF00550">
    <property type="entry name" value="PP-binding"/>
    <property type="match status" value="2"/>
</dbReference>
<dbReference type="SMART" id="SM00822">
    <property type="entry name" value="PKS_KR"/>
    <property type="match status" value="1"/>
</dbReference>
<comment type="cofactor">
    <cofactor evidence="1">
        <name>pantetheine 4'-phosphate</name>
        <dbReference type="ChEBI" id="CHEBI:47942"/>
    </cofactor>
</comment>
<dbReference type="Pfam" id="PF13193">
    <property type="entry name" value="AMP-binding_C"/>
    <property type="match status" value="1"/>
</dbReference>
<evidence type="ECO:0000256" key="8">
    <source>
        <dbReference type="ARBA" id="ARBA00029443"/>
    </source>
</evidence>
<dbReference type="Pfam" id="PF00698">
    <property type="entry name" value="Acyl_transf_1"/>
    <property type="match status" value="1"/>
</dbReference>
<dbReference type="FunFam" id="2.30.38.10:FF:000001">
    <property type="entry name" value="Non-ribosomal peptide synthetase PvdI"/>
    <property type="match status" value="1"/>
</dbReference>
<dbReference type="PROSITE" id="PS00455">
    <property type="entry name" value="AMP_BINDING"/>
    <property type="match status" value="1"/>
</dbReference>
<dbReference type="PANTHER" id="PTHR43775">
    <property type="entry name" value="FATTY ACID SYNTHASE"/>
    <property type="match status" value="1"/>
</dbReference>
<dbReference type="InterPro" id="IPR009081">
    <property type="entry name" value="PP-bd_ACP"/>
</dbReference>
<dbReference type="RefSeq" id="WP_126583149.1">
    <property type="nucleotide sequence ID" value="NZ_BIFR01000002.1"/>
</dbReference>
<reference evidence="13" key="1">
    <citation type="submission" date="2018-12" db="EMBL/GenBank/DDBJ databases">
        <title>Tengunoibacter tsumagoiensis gen. nov., sp. nov., Dictyobacter kobayashii sp. nov., D. alpinus sp. nov., and D. joshuensis sp. nov. and description of Dictyobacteraceae fam. nov. within the order Ktedonobacterales isolated from Tengu-no-mugimeshi.</title>
        <authorList>
            <person name="Wang C.M."/>
            <person name="Zheng Y."/>
            <person name="Sakai Y."/>
            <person name="Toyoda A."/>
            <person name="Minakuchi Y."/>
            <person name="Abe K."/>
            <person name="Yokota A."/>
            <person name="Yabe S."/>
        </authorList>
    </citation>
    <scope>NUCLEOTIDE SEQUENCE [LARGE SCALE GENOMIC DNA]</scope>
    <source>
        <strain evidence="13">Uno3</strain>
    </source>
</reference>
<dbReference type="InterPro" id="IPR023213">
    <property type="entry name" value="CAT-like_dom_sf"/>
</dbReference>
<dbReference type="InterPro" id="IPR016039">
    <property type="entry name" value="Thiolase-like"/>
</dbReference>